<dbReference type="PANTHER" id="PTHR11241:SF0">
    <property type="entry name" value="DEOXYURIDINE 5'-TRIPHOSPHATE NUCLEOTIDOHYDROLASE"/>
    <property type="match status" value="1"/>
</dbReference>
<dbReference type="GO" id="GO:0000287">
    <property type="term" value="F:magnesium ion binding"/>
    <property type="evidence" value="ECO:0007669"/>
    <property type="project" value="InterPro"/>
</dbReference>
<dbReference type="GO" id="GO:0046081">
    <property type="term" value="P:dUTP catabolic process"/>
    <property type="evidence" value="ECO:0007669"/>
    <property type="project" value="InterPro"/>
</dbReference>
<dbReference type="EC" id="3.6.1.23" evidence="2"/>
<reference evidence="6 7" key="1">
    <citation type="submission" date="2014-08" db="EMBL/GenBank/DDBJ databases">
        <title>Directed in vitro evolution of therapeutic bacteriophage: the Appelmans protocol.</title>
        <authorList>
            <person name="Burrowes B.H."/>
            <person name="Molineux I.J."/>
            <person name="Alves D.R."/>
            <person name="Fralick J.A."/>
        </authorList>
    </citation>
    <scope>NUCLEOTIDE SEQUENCE [LARGE SCALE GENOMIC DNA]</scope>
</reference>
<keyword evidence="4" id="KW-0546">Nucleotide metabolism</keyword>
<sequence length="139" mass="14904">MEIKQLSPNFTMPKRGSDTAAGYDIFMPEGGIAFANHPTTVKLGFSAAVPEGYVALLLPRSGVGAKAGVRLRNTCGVIDSDYRGEWMAVISTDREPFRWAAGDRLLQMVLVPVGTPELQLVEELSETNRGEGGFGSTGE</sequence>
<feature type="domain" description="dUTPase-like" evidence="5">
    <location>
        <begin position="9"/>
        <end position="138"/>
    </location>
</feature>
<dbReference type="InterPro" id="IPR008181">
    <property type="entry name" value="dUTPase"/>
</dbReference>
<proteinExistence type="inferred from homology"/>
<evidence type="ECO:0000259" key="5">
    <source>
        <dbReference type="Pfam" id="PF00692"/>
    </source>
</evidence>
<dbReference type="CDD" id="cd07557">
    <property type="entry name" value="trimeric_dUTPase"/>
    <property type="match status" value="1"/>
</dbReference>
<dbReference type="NCBIfam" id="NF001862">
    <property type="entry name" value="PRK00601.1"/>
    <property type="match status" value="1"/>
</dbReference>
<dbReference type="EMBL" id="KM411960">
    <property type="protein sequence ID" value="AIZ95015.1"/>
    <property type="molecule type" value="Genomic_DNA"/>
</dbReference>
<evidence type="ECO:0000256" key="4">
    <source>
        <dbReference type="ARBA" id="ARBA00023080"/>
    </source>
</evidence>
<dbReference type="GO" id="GO:0004170">
    <property type="term" value="F:dUTP diphosphatase activity"/>
    <property type="evidence" value="ECO:0007669"/>
    <property type="project" value="UniProtKB-EC"/>
</dbReference>
<dbReference type="Proteomes" id="UP000030923">
    <property type="component" value="Segment"/>
</dbReference>
<keyword evidence="3" id="KW-0378">Hydrolase</keyword>
<dbReference type="PANTHER" id="PTHR11241">
    <property type="entry name" value="DEOXYURIDINE 5'-TRIPHOSPHATE NUCLEOTIDOHYDROLASE"/>
    <property type="match status" value="1"/>
</dbReference>
<name>A0A0A7NPP7_9CAUD</name>
<evidence type="ECO:0000313" key="7">
    <source>
        <dbReference type="Proteomes" id="UP000030923"/>
    </source>
</evidence>
<dbReference type="InterPro" id="IPR029054">
    <property type="entry name" value="dUTPase-like"/>
</dbReference>
<dbReference type="NCBIfam" id="TIGR00576">
    <property type="entry name" value="dut"/>
    <property type="match status" value="1"/>
</dbReference>
<protein>
    <recommendedName>
        <fullName evidence="2">dUTP diphosphatase</fullName>
        <ecNumber evidence="2">3.6.1.23</ecNumber>
    </recommendedName>
</protein>
<evidence type="ECO:0000256" key="2">
    <source>
        <dbReference type="ARBA" id="ARBA00012379"/>
    </source>
</evidence>
<dbReference type="GO" id="GO:0006226">
    <property type="term" value="P:dUMP biosynthetic process"/>
    <property type="evidence" value="ECO:0007669"/>
    <property type="project" value="InterPro"/>
</dbReference>
<dbReference type="Gene3D" id="2.70.40.10">
    <property type="match status" value="1"/>
</dbReference>
<organism evidence="6 7">
    <name type="scientific">Pseudomonas phage phi176</name>
    <dbReference type="NCBI Taxonomy" id="1541891"/>
    <lineage>
        <taxon>Viruses</taxon>
        <taxon>Duplodnaviria</taxon>
        <taxon>Heunggongvirae</taxon>
        <taxon>Uroviricota</taxon>
        <taxon>Caudoviricetes</taxon>
        <taxon>Schitoviridae</taxon>
        <taxon>Migulavirinae</taxon>
        <taxon>Litunavirus</taxon>
        <taxon>Litunavirus Ab09</taxon>
    </lineage>
</organism>
<dbReference type="SUPFAM" id="SSF51283">
    <property type="entry name" value="dUTPase-like"/>
    <property type="match status" value="1"/>
</dbReference>
<dbReference type="Pfam" id="PF00692">
    <property type="entry name" value="dUTPase"/>
    <property type="match status" value="1"/>
</dbReference>
<dbReference type="InterPro" id="IPR033704">
    <property type="entry name" value="dUTPase_trimeric"/>
</dbReference>
<comment type="similarity">
    <text evidence="1">Belongs to the dUTPase family.</text>
</comment>
<dbReference type="InterPro" id="IPR036157">
    <property type="entry name" value="dUTPase-like_sf"/>
</dbReference>
<evidence type="ECO:0000256" key="1">
    <source>
        <dbReference type="ARBA" id="ARBA00006581"/>
    </source>
</evidence>
<evidence type="ECO:0000313" key="6">
    <source>
        <dbReference type="EMBL" id="AIZ95015.1"/>
    </source>
</evidence>
<accession>A0A0A7NPP7</accession>
<evidence type="ECO:0000256" key="3">
    <source>
        <dbReference type="ARBA" id="ARBA00022801"/>
    </source>
</evidence>